<evidence type="ECO:0000313" key="7">
    <source>
        <dbReference type="Proteomes" id="UP000787625"/>
    </source>
</evidence>
<dbReference type="InterPro" id="IPR006260">
    <property type="entry name" value="TonB/TolA_C"/>
</dbReference>
<dbReference type="SUPFAM" id="SSF74653">
    <property type="entry name" value="TolA/TonB C-terminal domain"/>
    <property type="match status" value="1"/>
</dbReference>
<feature type="compositionally biased region" description="Acidic residues" evidence="5">
    <location>
        <begin position="1"/>
        <end position="12"/>
    </location>
</feature>
<dbReference type="NCBIfam" id="TIGR01352">
    <property type="entry name" value="tonB_Cterm"/>
    <property type="match status" value="1"/>
</dbReference>
<comment type="caution">
    <text evidence="6">The sequence shown here is derived from an EMBL/GenBank/DDBJ whole genome shotgun (WGS) entry which is preliminary data.</text>
</comment>
<comment type="subcellular location">
    <subcellularLocation>
        <location evidence="1">Membrane</location>
        <topology evidence="1">Single-pass membrane protein</topology>
    </subcellularLocation>
</comment>
<keyword evidence="2" id="KW-0812">Transmembrane</keyword>
<evidence type="ECO:0000256" key="5">
    <source>
        <dbReference type="SAM" id="MobiDB-lite"/>
    </source>
</evidence>
<dbReference type="Gene3D" id="3.30.1150.10">
    <property type="match status" value="1"/>
</dbReference>
<evidence type="ECO:0000256" key="2">
    <source>
        <dbReference type="ARBA" id="ARBA00022692"/>
    </source>
</evidence>
<proteinExistence type="predicted"/>
<keyword evidence="4" id="KW-0472">Membrane</keyword>
<evidence type="ECO:0000256" key="4">
    <source>
        <dbReference type="ARBA" id="ARBA00023136"/>
    </source>
</evidence>
<reference evidence="6" key="2">
    <citation type="submission" date="2021-04" db="EMBL/GenBank/DDBJ databases">
        <authorList>
            <person name="Gilroy R."/>
        </authorList>
    </citation>
    <scope>NUCLEOTIDE SEQUENCE</scope>
    <source>
        <strain evidence="6">MalCec1-1739</strain>
    </source>
</reference>
<evidence type="ECO:0000256" key="1">
    <source>
        <dbReference type="ARBA" id="ARBA00004167"/>
    </source>
</evidence>
<feature type="region of interest" description="Disordered" evidence="5">
    <location>
        <begin position="1"/>
        <end position="100"/>
    </location>
</feature>
<dbReference type="GO" id="GO:0016020">
    <property type="term" value="C:membrane"/>
    <property type="evidence" value="ECO:0007669"/>
    <property type="project" value="UniProtKB-SubCell"/>
</dbReference>
<gene>
    <name evidence="6" type="ORF">IAA93_00255</name>
</gene>
<evidence type="ECO:0000313" key="6">
    <source>
        <dbReference type="EMBL" id="HJD52149.1"/>
    </source>
</evidence>
<keyword evidence="3" id="KW-1133">Transmembrane helix</keyword>
<accession>A0A9D2ZU75</accession>
<protein>
    <submittedName>
        <fullName evidence="6">TonB family protein</fullName>
    </submittedName>
</protein>
<feature type="compositionally biased region" description="Basic and acidic residues" evidence="5">
    <location>
        <begin position="19"/>
        <end position="38"/>
    </location>
</feature>
<name>A0A9D2ZU75_9BACT</name>
<dbReference type="EMBL" id="DWUP01000006">
    <property type="protein sequence ID" value="HJD52149.1"/>
    <property type="molecule type" value="Genomic_DNA"/>
</dbReference>
<reference evidence="6" key="1">
    <citation type="journal article" date="2021" name="PeerJ">
        <title>Extensive microbial diversity within the chicken gut microbiome revealed by metagenomics and culture.</title>
        <authorList>
            <person name="Gilroy R."/>
            <person name="Ravi A."/>
            <person name="Getino M."/>
            <person name="Pursley I."/>
            <person name="Horton D.L."/>
            <person name="Alikhan N.F."/>
            <person name="Baker D."/>
            <person name="Gharbi K."/>
            <person name="Hall N."/>
            <person name="Watson M."/>
            <person name="Adriaenssens E.M."/>
            <person name="Foster-Nyarko E."/>
            <person name="Jarju S."/>
            <person name="Secka A."/>
            <person name="Antonio M."/>
            <person name="Oren A."/>
            <person name="Chaudhuri R.R."/>
            <person name="La Ragione R."/>
            <person name="Hildebrand F."/>
            <person name="Pallen M.J."/>
        </authorList>
    </citation>
    <scope>NUCLEOTIDE SEQUENCE</scope>
    <source>
        <strain evidence="6">MalCec1-1739</strain>
    </source>
</reference>
<organism evidence="6 7">
    <name type="scientific">Candidatus Avibacteroides avistercoris</name>
    <dbReference type="NCBI Taxonomy" id="2840690"/>
    <lineage>
        <taxon>Bacteria</taxon>
        <taxon>Pseudomonadati</taxon>
        <taxon>Bacteroidota</taxon>
        <taxon>Bacteroidia</taxon>
        <taxon>Bacteroidales</taxon>
        <taxon>Bacteroidaceae</taxon>
        <taxon>Bacteroidaceae incertae sedis</taxon>
        <taxon>Candidatus Avibacteroides</taxon>
    </lineage>
</organism>
<evidence type="ECO:0000256" key="3">
    <source>
        <dbReference type="ARBA" id="ARBA00022989"/>
    </source>
</evidence>
<feature type="non-terminal residue" evidence="6">
    <location>
        <position position="1"/>
    </location>
</feature>
<dbReference type="AlphaFoldDB" id="A0A9D2ZU75"/>
<dbReference type="Proteomes" id="UP000787625">
    <property type="component" value="Unassembled WGS sequence"/>
</dbReference>
<sequence length="170" mass="17724">AIDEDTRPEDEERQTPPQKTKEQLQAEHERKVAEEADRLMGSAFAKGSQMTGSGGSGQTAGAKGRPDGSPSGIAASGEGGHGSYSLAGRSLGRGTLPAPSYDVEEEGTVVIDIWVAPSGKVVRTSVNHATNTSSPALRAAAEDAARRAVFNSVPGTDTQRGTITYVFNLR</sequence>